<comment type="caution">
    <text evidence="6">The sequence shown here is derived from an EMBL/GenBank/DDBJ whole genome shotgun (WGS) entry which is preliminary data.</text>
</comment>
<dbReference type="Pfam" id="PF00830">
    <property type="entry name" value="Ribosomal_L28"/>
    <property type="match status" value="1"/>
</dbReference>
<evidence type="ECO:0000256" key="5">
    <source>
        <dbReference type="ARBA" id="ARBA00035269"/>
    </source>
</evidence>
<protein>
    <recommendedName>
        <fullName evidence="4">Large ribosomal subunit protein bL28c</fullName>
    </recommendedName>
    <alternativeName>
        <fullName evidence="5">Large ribosomal subunit protein bL28m</fullName>
    </alternativeName>
</protein>
<dbReference type="GO" id="GO:0005762">
    <property type="term" value="C:mitochondrial large ribosomal subunit"/>
    <property type="evidence" value="ECO:0007669"/>
    <property type="project" value="TreeGrafter"/>
</dbReference>
<organism evidence="6 7">
    <name type="scientific">Panaeolus cyanescens</name>
    <dbReference type="NCBI Taxonomy" id="181874"/>
    <lineage>
        <taxon>Eukaryota</taxon>
        <taxon>Fungi</taxon>
        <taxon>Dikarya</taxon>
        <taxon>Basidiomycota</taxon>
        <taxon>Agaricomycotina</taxon>
        <taxon>Agaricomycetes</taxon>
        <taxon>Agaricomycetidae</taxon>
        <taxon>Agaricales</taxon>
        <taxon>Agaricineae</taxon>
        <taxon>Galeropsidaceae</taxon>
        <taxon>Panaeolus</taxon>
    </lineage>
</organism>
<name>A0A409VAI8_9AGAR</name>
<keyword evidence="2" id="KW-0689">Ribosomal protein</keyword>
<dbReference type="GO" id="GO:0003735">
    <property type="term" value="F:structural constituent of ribosome"/>
    <property type="evidence" value="ECO:0007669"/>
    <property type="project" value="InterPro"/>
</dbReference>
<evidence type="ECO:0000256" key="1">
    <source>
        <dbReference type="ARBA" id="ARBA00008760"/>
    </source>
</evidence>
<dbReference type="STRING" id="181874.A0A409VAI8"/>
<keyword evidence="3" id="KW-0687">Ribonucleoprotein</keyword>
<evidence type="ECO:0000256" key="4">
    <source>
        <dbReference type="ARBA" id="ARBA00035265"/>
    </source>
</evidence>
<dbReference type="GO" id="GO:0006412">
    <property type="term" value="P:translation"/>
    <property type="evidence" value="ECO:0007669"/>
    <property type="project" value="InterPro"/>
</dbReference>
<dbReference type="InParanoid" id="A0A409VAI8"/>
<comment type="similarity">
    <text evidence="1">Belongs to the bacterial ribosomal protein bL28 family.</text>
</comment>
<sequence>MFPSKILWEVVSQPFKRSQLGLFQGKTKQYGNNVPFSKHKTRRTWLPNVQQKRVPSELLGGNVKLKLTTRALRTIKKKGGLDQYLLETSANLLGHEGMRLRQLALDARRVKEGRKALPKLELLSEEECREEKHRIMQEKYDSRVRALQADPSYPLVRRARELAARAFGADTNPMPGEDGLASPEATIAWLKERQFKLARSSTPVS</sequence>
<dbReference type="AlphaFoldDB" id="A0A409VAI8"/>
<dbReference type="InterPro" id="IPR001383">
    <property type="entry name" value="Ribosomal_bL28_bact-type"/>
</dbReference>
<dbReference type="HAMAP" id="MF_00373">
    <property type="entry name" value="Ribosomal_bL28"/>
    <property type="match status" value="1"/>
</dbReference>
<dbReference type="SUPFAM" id="SSF143800">
    <property type="entry name" value="L28p-like"/>
    <property type="match status" value="1"/>
</dbReference>
<reference evidence="6 7" key="1">
    <citation type="journal article" date="2018" name="Evol. Lett.">
        <title>Horizontal gene cluster transfer increased hallucinogenic mushroom diversity.</title>
        <authorList>
            <person name="Reynolds H.T."/>
            <person name="Vijayakumar V."/>
            <person name="Gluck-Thaler E."/>
            <person name="Korotkin H.B."/>
            <person name="Matheny P.B."/>
            <person name="Slot J.C."/>
        </authorList>
    </citation>
    <scope>NUCLEOTIDE SEQUENCE [LARGE SCALE GENOMIC DNA]</scope>
    <source>
        <strain evidence="6 7">2629</strain>
    </source>
</reference>
<evidence type="ECO:0000313" key="6">
    <source>
        <dbReference type="EMBL" id="PPQ63901.1"/>
    </source>
</evidence>
<dbReference type="InterPro" id="IPR037147">
    <property type="entry name" value="Ribosomal_bL28_sf"/>
</dbReference>
<dbReference type="FunCoup" id="A0A409VAI8">
    <property type="interactions" value="112"/>
</dbReference>
<keyword evidence="7" id="KW-1185">Reference proteome</keyword>
<gene>
    <name evidence="6" type="ORF">CVT24_010368</name>
</gene>
<dbReference type="Gene3D" id="2.30.170.40">
    <property type="entry name" value="Ribosomal protein L28/L24"/>
    <property type="match status" value="1"/>
</dbReference>
<evidence type="ECO:0000256" key="2">
    <source>
        <dbReference type="ARBA" id="ARBA00022980"/>
    </source>
</evidence>
<dbReference type="InterPro" id="IPR026569">
    <property type="entry name" value="Ribosomal_bL28"/>
</dbReference>
<dbReference type="PANTHER" id="PTHR13528:SF2">
    <property type="entry name" value="LARGE RIBOSOMAL SUBUNIT PROTEIN BL28M"/>
    <property type="match status" value="1"/>
</dbReference>
<dbReference type="OrthoDB" id="361870at2759"/>
<dbReference type="InterPro" id="IPR034704">
    <property type="entry name" value="Ribosomal_bL28/bL31-like_sf"/>
</dbReference>
<dbReference type="EMBL" id="NHTK01006105">
    <property type="protein sequence ID" value="PPQ63901.1"/>
    <property type="molecule type" value="Genomic_DNA"/>
</dbReference>
<proteinExistence type="inferred from homology"/>
<evidence type="ECO:0000313" key="7">
    <source>
        <dbReference type="Proteomes" id="UP000284842"/>
    </source>
</evidence>
<dbReference type="NCBIfam" id="TIGR00009">
    <property type="entry name" value="L28"/>
    <property type="match status" value="1"/>
</dbReference>
<dbReference type="Proteomes" id="UP000284842">
    <property type="component" value="Unassembled WGS sequence"/>
</dbReference>
<dbReference type="PANTHER" id="PTHR13528">
    <property type="entry name" value="39S RIBOSOMAL PROTEIN L28, MITOCHONDRIAL"/>
    <property type="match status" value="1"/>
</dbReference>
<accession>A0A409VAI8</accession>
<dbReference type="FunFam" id="2.30.170.40:FF:000003">
    <property type="entry name" value="54S ribosomal protein L24"/>
    <property type="match status" value="1"/>
</dbReference>
<evidence type="ECO:0000256" key="3">
    <source>
        <dbReference type="ARBA" id="ARBA00023274"/>
    </source>
</evidence>